<accession>A0A3B0WKL8</accession>
<sequence length="94" mass="10723">MMSIKTKPFNPFDYMETQAEIDTYLLECFNDEDPQLFINALGHLAKHHGMAEVAKASGLNRESLYKAFNGKTQPKWDTVHRLMKVLHVDLTVAA</sequence>
<dbReference type="InterPro" id="IPR010982">
    <property type="entry name" value="Lambda_DNA-bd_dom_sf"/>
</dbReference>
<dbReference type="EMBL" id="UOFB01000019">
    <property type="protein sequence ID" value="VAW44104.1"/>
    <property type="molecule type" value="Genomic_DNA"/>
</dbReference>
<name>A0A3B0WKL8_9ZZZZ</name>
<dbReference type="SUPFAM" id="SSF47413">
    <property type="entry name" value="lambda repressor-like DNA-binding domains"/>
    <property type="match status" value="1"/>
</dbReference>
<proteinExistence type="predicted"/>
<dbReference type="CDD" id="cd00093">
    <property type="entry name" value="HTH_XRE"/>
    <property type="match status" value="1"/>
</dbReference>
<organism evidence="2">
    <name type="scientific">hydrothermal vent metagenome</name>
    <dbReference type="NCBI Taxonomy" id="652676"/>
    <lineage>
        <taxon>unclassified sequences</taxon>
        <taxon>metagenomes</taxon>
        <taxon>ecological metagenomes</taxon>
    </lineage>
</organism>
<dbReference type="AlphaFoldDB" id="A0A3B0WKL8"/>
<dbReference type="NCBIfam" id="TIGR02684">
    <property type="entry name" value="dnstrm_HI1420"/>
    <property type="match status" value="1"/>
</dbReference>
<dbReference type="Pfam" id="PF21716">
    <property type="entry name" value="dnstrm_HI1420"/>
    <property type="match status" value="1"/>
</dbReference>
<dbReference type="InterPro" id="IPR014057">
    <property type="entry name" value="HI1420"/>
</dbReference>
<dbReference type="InterPro" id="IPR001387">
    <property type="entry name" value="Cro/C1-type_HTH"/>
</dbReference>
<reference evidence="2" key="1">
    <citation type="submission" date="2018-06" db="EMBL/GenBank/DDBJ databases">
        <authorList>
            <person name="Zhirakovskaya E."/>
        </authorList>
    </citation>
    <scope>NUCLEOTIDE SEQUENCE</scope>
</reference>
<feature type="domain" description="HTH cro/C1-type" evidence="1">
    <location>
        <begin position="50"/>
        <end position="93"/>
    </location>
</feature>
<dbReference type="GO" id="GO:0003677">
    <property type="term" value="F:DNA binding"/>
    <property type="evidence" value="ECO:0007669"/>
    <property type="project" value="InterPro"/>
</dbReference>
<gene>
    <name evidence="2" type="ORF">MNBD_GAMMA04-1154</name>
</gene>
<dbReference type="PANTHER" id="PTHR40275">
    <property type="entry name" value="SSL7038 PROTEIN"/>
    <property type="match status" value="1"/>
</dbReference>
<dbReference type="PANTHER" id="PTHR40275:SF1">
    <property type="entry name" value="SSL7038 PROTEIN"/>
    <property type="match status" value="1"/>
</dbReference>
<evidence type="ECO:0000259" key="1">
    <source>
        <dbReference type="PROSITE" id="PS50943"/>
    </source>
</evidence>
<dbReference type="Gene3D" id="1.10.260.40">
    <property type="entry name" value="lambda repressor-like DNA-binding domains"/>
    <property type="match status" value="1"/>
</dbReference>
<protein>
    <submittedName>
        <fullName evidence="2">FIG045511: hypothetical antitoxin (To FIG022160: hypothetical toxin)</fullName>
    </submittedName>
</protein>
<evidence type="ECO:0000313" key="2">
    <source>
        <dbReference type="EMBL" id="VAW44104.1"/>
    </source>
</evidence>
<dbReference type="PROSITE" id="PS50943">
    <property type="entry name" value="HTH_CROC1"/>
    <property type="match status" value="1"/>
</dbReference>